<protein>
    <recommendedName>
        <fullName evidence="3">BTB domain-containing protein</fullName>
    </recommendedName>
</protein>
<evidence type="ECO:0000313" key="2">
    <source>
        <dbReference type="Proteomes" id="UP001218188"/>
    </source>
</evidence>
<accession>A0AAD6SVB6</accession>
<dbReference type="AlphaFoldDB" id="A0AAD6SVB6"/>
<dbReference type="Proteomes" id="UP001218188">
    <property type="component" value="Unassembled WGS sequence"/>
</dbReference>
<keyword evidence="2" id="KW-1185">Reference proteome</keyword>
<comment type="caution">
    <text evidence="1">The sequence shown here is derived from an EMBL/GenBank/DDBJ whole genome shotgun (WGS) entry which is preliminary data.</text>
</comment>
<dbReference type="InterPro" id="IPR011333">
    <property type="entry name" value="SKP1/BTB/POZ_sf"/>
</dbReference>
<sequence length="388" mass="43254">MQGTPGTRKRGSFDADADVTSNKKAKSAQVVRDSVFYKPGGDCKIRVEDTVFCIHRFLLERDSATFQTMFELPQGIEKPQGSTDGDPIVLAGDTLEEFRALCWALYAFPNEIVDENEDRKSLEKLANLAMIAHKYQLGAFQSWSMTAIRKKCHTPDGALESCPSRLLPTIIRLSLRYHDDALKSRVISAWISRLSNATSPLPSFSPLPTSEFSDALEFAEENSLRQFLGKLYYAKLIVAHRDLDKSVFPSVNFPFEGLDPRHMQRILRGSWSLSAYWQHLSCSKAVLPGASCIHGLRCQAKRTASWALAEQEGPTDVLGRLKLINDSLFGVHSKKFVDSSDSDDSEFVDKQGGRLIAKFPCAKKESEILKSLITQLEGALPDYFLGPP</sequence>
<evidence type="ECO:0008006" key="3">
    <source>
        <dbReference type="Google" id="ProtNLM"/>
    </source>
</evidence>
<proteinExistence type="predicted"/>
<gene>
    <name evidence="1" type="ORF">C8F04DRAFT_559659</name>
</gene>
<evidence type="ECO:0000313" key="1">
    <source>
        <dbReference type="EMBL" id="KAJ7034711.1"/>
    </source>
</evidence>
<dbReference type="Gene3D" id="3.30.710.10">
    <property type="entry name" value="Potassium Channel Kv1.1, Chain A"/>
    <property type="match status" value="1"/>
</dbReference>
<dbReference type="EMBL" id="JARJCM010000055">
    <property type="protein sequence ID" value="KAJ7034711.1"/>
    <property type="molecule type" value="Genomic_DNA"/>
</dbReference>
<dbReference type="SUPFAM" id="SSF54695">
    <property type="entry name" value="POZ domain"/>
    <property type="match status" value="1"/>
</dbReference>
<name>A0AAD6SVB6_9AGAR</name>
<reference evidence="1" key="1">
    <citation type="submission" date="2023-03" db="EMBL/GenBank/DDBJ databases">
        <title>Massive genome expansion in bonnet fungi (Mycena s.s.) driven by repeated elements and novel gene families across ecological guilds.</title>
        <authorList>
            <consortium name="Lawrence Berkeley National Laboratory"/>
            <person name="Harder C.B."/>
            <person name="Miyauchi S."/>
            <person name="Viragh M."/>
            <person name="Kuo A."/>
            <person name="Thoen E."/>
            <person name="Andreopoulos B."/>
            <person name="Lu D."/>
            <person name="Skrede I."/>
            <person name="Drula E."/>
            <person name="Henrissat B."/>
            <person name="Morin E."/>
            <person name="Kohler A."/>
            <person name="Barry K."/>
            <person name="LaButti K."/>
            <person name="Morin E."/>
            <person name="Salamov A."/>
            <person name="Lipzen A."/>
            <person name="Mereny Z."/>
            <person name="Hegedus B."/>
            <person name="Baldrian P."/>
            <person name="Stursova M."/>
            <person name="Weitz H."/>
            <person name="Taylor A."/>
            <person name="Grigoriev I.V."/>
            <person name="Nagy L.G."/>
            <person name="Martin F."/>
            <person name="Kauserud H."/>
        </authorList>
    </citation>
    <scope>NUCLEOTIDE SEQUENCE</scope>
    <source>
        <strain evidence="1">CBHHK200</strain>
    </source>
</reference>
<organism evidence="1 2">
    <name type="scientific">Mycena alexandri</name>
    <dbReference type="NCBI Taxonomy" id="1745969"/>
    <lineage>
        <taxon>Eukaryota</taxon>
        <taxon>Fungi</taxon>
        <taxon>Dikarya</taxon>
        <taxon>Basidiomycota</taxon>
        <taxon>Agaricomycotina</taxon>
        <taxon>Agaricomycetes</taxon>
        <taxon>Agaricomycetidae</taxon>
        <taxon>Agaricales</taxon>
        <taxon>Marasmiineae</taxon>
        <taxon>Mycenaceae</taxon>
        <taxon>Mycena</taxon>
    </lineage>
</organism>